<gene>
    <name evidence="2" type="ORF">JRQ81_001035</name>
</gene>
<evidence type="ECO:0000256" key="1">
    <source>
        <dbReference type="SAM" id="MobiDB-lite"/>
    </source>
</evidence>
<proteinExistence type="predicted"/>
<comment type="caution">
    <text evidence="2">The sequence shown here is derived from an EMBL/GenBank/DDBJ whole genome shotgun (WGS) entry which is preliminary data.</text>
</comment>
<dbReference type="EMBL" id="JAPFRF010000001">
    <property type="protein sequence ID" value="KAJ7345085.1"/>
    <property type="molecule type" value="Genomic_DNA"/>
</dbReference>
<dbReference type="AlphaFoldDB" id="A0A9Q0Y6F0"/>
<feature type="compositionally biased region" description="Polar residues" evidence="1">
    <location>
        <begin position="29"/>
        <end position="38"/>
    </location>
</feature>
<protein>
    <submittedName>
        <fullName evidence="2">Uncharacterized protein</fullName>
    </submittedName>
</protein>
<accession>A0A9Q0Y6F0</accession>
<reference evidence="2" key="1">
    <citation type="journal article" date="2023" name="DNA Res.">
        <title>Chromosome-level genome assembly of Phrynocephalus forsythii using third-generation DNA sequencing and Hi-C analysis.</title>
        <authorList>
            <person name="Qi Y."/>
            <person name="Zhao W."/>
            <person name="Zhao Y."/>
            <person name="Niu C."/>
            <person name="Cao S."/>
            <person name="Zhang Y."/>
        </authorList>
    </citation>
    <scope>NUCLEOTIDE SEQUENCE</scope>
    <source>
        <tissue evidence="2">Muscle</tissue>
    </source>
</reference>
<keyword evidence="3" id="KW-1185">Reference proteome</keyword>
<organism evidence="2 3">
    <name type="scientific">Phrynocephalus forsythii</name>
    <dbReference type="NCBI Taxonomy" id="171643"/>
    <lineage>
        <taxon>Eukaryota</taxon>
        <taxon>Metazoa</taxon>
        <taxon>Chordata</taxon>
        <taxon>Craniata</taxon>
        <taxon>Vertebrata</taxon>
        <taxon>Euteleostomi</taxon>
        <taxon>Lepidosauria</taxon>
        <taxon>Squamata</taxon>
        <taxon>Bifurcata</taxon>
        <taxon>Unidentata</taxon>
        <taxon>Episquamata</taxon>
        <taxon>Toxicofera</taxon>
        <taxon>Iguania</taxon>
        <taxon>Acrodonta</taxon>
        <taxon>Agamidae</taxon>
        <taxon>Agaminae</taxon>
        <taxon>Phrynocephalus</taxon>
    </lineage>
</organism>
<name>A0A9Q0Y6F0_9SAUR</name>
<sequence>MEGMEPLSGSLHKAPDTPLLHMLPWAPDSPTQRDSPPTSVIGVGLTKLRGLHQACSFFFIRGAGGSSEDSGQDGDTCNVAVDGRRLLRNTITATTSHTPEIQHNTSDEVGYSPENLLLKCLVFLRCCKTTSLFSHIARYNSYLKTTCSDILENKQN</sequence>
<feature type="region of interest" description="Disordered" evidence="1">
    <location>
        <begin position="1"/>
        <end position="40"/>
    </location>
</feature>
<evidence type="ECO:0000313" key="3">
    <source>
        <dbReference type="Proteomes" id="UP001142489"/>
    </source>
</evidence>
<dbReference type="Proteomes" id="UP001142489">
    <property type="component" value="Unassembled WGS sequence"/>
</dbReference>
<evidence type="ECO:0000313" key="2">
    <source>
        <dbReference type="EMBL" id="KAJ7345085.1"/>
    </source>
</evidence>